<evidence type="ECO:0000256" key="2">
    <source>
        <dbReference type="ARBA" id="ARBA00022692"/>
    </source>
</evidence>
<keyword evidence="3 5" id="KW-1133">Transmembrane helix</keyword>
<gene>
    <name evidence="6" type="ORF">PDIGIT_LOCUS9204</name>
</gene>
<evidence type="ECO:0000256" key="5">
    <source>
        <dbReference type="SAM" id="Phobius"/>
    </source>
</evidence>
<proteinExistence type="predicted"/>
<dbReference type="InterPro" id="IPR007568">
    <property type="entry name" value="RTA1"/>
</dbReference>
<feature type="transmembrane region" description="Helical" evidence="5">
    <location>
        <begin position="95"/>
        <end position="116"/>
    </location>
</feature>
<feature type="transmembrane region" description="Helical" evidence="5">
    <location>
        <begin position="16"/>
        <end position="40"/>
    </location>
</feature>
<keyword evidence="7" id="KW-1185">Reference proteome</keyword>
<dbReference type="GO" id="GO:0016020">
    <property type="term" value="C:membrane"/>
    <property type="evidence" value="ECO:0007669"/>
    <property type="project" value="UniProtKB-SubCell"/>
</dbReference>
<feature type="transmembrane region" description="Helical" evidence="5">
    <location>
        <begin position="52"/>
        <end position="74"/>
    </location>
</feature>
<evidence type="ECO:0000256" key="1">
    <source>
        <dbReference type="ARBA" id="ARBA00004141"/>
    </source>
</evidence>
<dbReference type="OrthoDB" id="5384040at2759"/>
<keyword evidence="4 5" id="KW-0472">Membrane</keyword>
<name>A0A9W4UGK8_9PLEO</name>
<evidence type="ECO:0000256" key="4">
    <source>
        <dbReference type="ARBA" id="ARBA00023136"/>
    </source>
</evidence>
<dbReference type="PANTHER" id="PTHR31465">
    <property type="entry name" value="PROTEIN RTA1-RELATED"/>
    <property type="match status" value="1"/>
</dbReference>
<evidence type="ECO:0008006" key="8">
    <source>
        <dbReference type="Google" id="ProtNLM"/>
    </source>
</evidence>
<reference evidence="6" key="1">
    <citation type="submission" date="2023-01" db="EMBL/GenBank/DDBJ databases">
        <authorList>
            <person name="Van Ghelder C."/>
            <person name="Rancurel C."/>
        </authorList>
    </citation>
    <scope>NUCLEOTIDE SEQUENCE</scope>
    <source>
        <strain evidence="6">CNCM I-4278</strain>
    </source>
</reference>
<feature type="transmembrane region" description="Helical" evidence="5">
    <location>
        <begin position="128"/>
        <end position="148"/>
    </location>
</feature>
<evidence type="ECO:0000256" key="3">
    <source>
        <dbReference type="ARBA" id="ARBA00022989"/>
    </source>
</evidence>
<dbReference type="Proteomes" id="UP001152607">
    <property type="component" value="Unassembled WGS sequence"/>
</dbReference>
<dbReference type="Pfam" id="PF04479">
    <property type="entry name" value="RTA1"/>
    <property type="match status" value="1"/>
</dbReference>
<dbReference type="PANTHER" id="PTHR31465:SF15">
    <property type="entry name" value="LIPID TRANSPORTER ATNI-RELATED"/>
    <property type="match status" value="1"/>
</dbReference>
<dbReference type="AlphaFoldDB" id="A0A9W4UGK8"/>
<evidence type="ECO:0000313" key="7">
    <source>
        <dbReference type="Proteomes" id="UP001152607"/>
    </source>
</evidence>
<evidence type="ECO:0000313" key="6">
    <source>
        <dbReference type="EMBL" id="CAI6336113.1"/>
    </source>
</evidence>
<sequence length="196" mass="21712">MDAALLNIKAWSFGRLFVVLDIIAFFVQVIGAIVAASSSIKGGNLGSVGLDIYMGGCGFQQLCILGFLTCAALLHKRLRSIQEVEAKRRATILIFVEYIIIVLITIRIVFRLVQYSQGFKSDISNNEAYEYVLDSLPMFVGLVLLNIYHPGRLMPGQEADIPSHQARRMASRNGSPTRGRLTESKYALVENPPAYE</sequence>
<comment type="subcellular location">
    <subcellularLocation>
        <location evidence="1">Membrane</location>
        <topology evidence="1">Multi-pass membrane protein</topology>
    </subcellularLocation>
</comment>
<keyword evidence="2 5" id="KW-0812">Transmembrane</keyword>
<organism evidence="6 7">
    <name type="scientific">Periconia digitata</name>
    <dbReference type="NCBI Taxonomy" id="1303443"/>
    <lineage>
        <taxon>Eukaryota</taxon>
        <taxon>Fungi</taxon>
        <taxon>Dikarya</taxon>
        <taxon>Ascomycota</taxon>
        <taxon>Pezizomycotina</taxon>
        <taxon>Dothideomycetes</taxon>
        <taxon>Pleosporomycetidae</taxon>
        <taxon>Pleosporales</taxon>
        <taxon>Massarineae</taxon>
        <taxon>Periconiaceae</taxon>
        <taxon>Periconia</taxon>
    </lineage>
</organism>
<comment type="caution">
    <text evidence="6">The sequence shown here is derived from an EMBL/GenBank/DDBJ whole genome shotgun (WGS) entry which is preliminary data.</text>
</comment>
<protein>
    <recommendedName>
        <fullName evidence="8">Sphingoid long-chain base transporter RSB1</fullName>
    </recommendedName>
</protein>
<dbReference type="EMBL" id="CAOQHR010000006">
    <property type="protein sequence ID" value="CAI6336113.1"/>
    <property type="molecule type" value="Genomic_DNA"/>
</dbReference>
<accession>A0A9W4UGK8</accession>